<dbReference type="SUPFAM" id="SSF51735">
    <property type="entry name" value="NAD(P)-binding Rossmann-fold domains"/>
    <property type="match status" value="1"/>
</dbReference>
<comment type="caution">
    <text evidence="1">The sequence shown here is derived from an EMBL/GenBank/DDBJ whole genome shotgun (WGS) entry which is preliminary data.</text>
</comment>
<accession>A0AAD9MC50</accession>
<name>A0AAD9MC50_9PEZI</name>
<sequence length="104" mass="11092">MNRPEDTALAKHDIVVEGGFLTLTAGSAAWKPGKGAVIAGALNTGVINMTQGLGAAPRDKRIRVNTVVTGSVITEHRDSVFDKLGLNKEEQDAWFEKTVAEPHP</sequence>
<dbReference type="Proteomes" id="UP001217918">
    <property type="component" value="Unassembled WGS sequence"/>
</dbReference>
<reference evidence="1" key="1">
    <citation type="journal article" date="2023" name="Mol. Plant Microbe Interact.">
        <title>Elucidating the Obligate Nature and Biological Capacity of an Invasive Fungal Corn Pathogen.</title>
        <authorList>
            <person name="MacCready J.S."/>
            <person name="Roggenkamp E.M."/>
            <person name="Gdanetz K."/>
            <person name="Chilvers M.I."/>
        </authorList>
    </citation>
    <scope>NUCLEOTIDE SEQUENCE</scope>
    <source>
        <strain evidence="1">PM02</strain>
    </source>
</reference>
<dbReference type="AlphaFoldDB" id="A0AAD9MC50"/>
<protein>
    <submittedName>
        <fullName evidence="1">Uncharacterized protein</fullName>
    </submittedName>
</protein>
<organism evidence="1 2">
    <name type="scientific">Phyllachora maydis</name>
    <dbReference type="NCBI Taxonomy" id="1825666"/>
    <lineage>
        <taxon>Eukaryota</taxon>
        <taxon>Fungi</taxon>
        <taxon>Dikarya</taxon>
        <taxon>Ascomycota</taxon>
        <taxon>Pezizomycotina</taxon>
        <taxon>Sordariomycetes</taxon>
        <taxon>Sordariomycetidae</taxon>
        <taxon>Phyllachorales</taxon>
        <taxon>Phyllachoraceae</taxon>
        <taxon>Phyllachora</taxon>
    </lineage>
</organism>
<dbReference type="InterPro" id="IPR036291">
    <property type="entry name" value="NAD(P)-bd_dom_sf"/>
</dbReference>
<evidence type="ECO:0000313" key="1">
    <source>
        <dbReference type="EMBL" id="KAK2071654.1"/>
    </source>
</evidence>
<evidence type="ECO:0000313" key="2">
    <source>
        <dbReference type="Proteomes" id="UP001217918"/>
    </source>
</evidence>
<keyword evidence="2" id="KW-1185">Reference proteome</keyword>
<gene>
    <name evidence="1" type="ORF">P8C59_006060</name>
</gene>
<dbReference type="EMBL" id="JAQQPM010000005">
    <property type="protein sequence ID" value="KAK2071654.1"/>
    <property type="molecule type" value="Genomic_DNA"/>
</dbReference>
<dbReference type="Gene3D" id="3.40.50.720">
    <property type="entry name" value="NAD(P)-binding Rossmann-like Domain"/>
    <property type="match status" value="1"/>
</dbReference>
<proteinExistence type="predicted"/>